<reference evidence="1 2" key="1">
    <citation type="journal article" date="2018" name="Front. Plant Sci.">
        <title>Red Clover (Trifolium pratense) and Zigzag Clover (T. medium) - A Picture of Genomic Similarities and Differences.</title>
        <authorList>
            <person name="Dluhosova J."/>
            <person name="Istvanek J."/>
            <person name="Nedelnik J."/>
            <person name="Repkova J."/>
        </authorList>
    </citation>
    <scope>NUCLEOTIDE SEQUENCE [LARGE SCALE GENOMIC DNA]</scope>
    <source>
        <strain evidence="2">cv. 10/8</strain>
        <tissue evidence="1">Leaf</tissue>
    </source>
</reference>
<dbReference type="GO" id="GO:0006950">
    <property type="term" value="P:response to stress"/>
    <property type="evidence" value="ECO:0007669"/>
    <property type="project" value="TreeGrafter"/>
</dbReference>
<name>A0A392PQH1_9FABA</name>
<dbReference type="PANTHER" id="PTHR36319:SF1">
    <property type="entry name" value="PROTEIN GIGANTEA"/>
    <property type="match status" value="1"/>
</dbReference>
<evidence type="ECO:0000313" key="1">
    <source>
        <dbReference type="EMBL" id="MCI13165.1"/>
    </source>
</evidence>
<dbReference type="AlphaFoldDB" id="A0A392PQH1"/>
<feature type="non-terminal residue" evidence="1">
    <location>
        <position position="95"/>
    </location>
</feature>
<feature type="non-terminal residue" evidence="1">
    <location>
        <position position="1"/>
    </location>
</feature>
<accession>A0A392PQH1</accession>
<dbReference type="Proteomes" id="UP000265520">
    <property type="component" value="Unassembled WGS sequence"/>
</dbReference>
<proteinExistence type="predicted"/>
<dbReference type="PANTHER" id="PTHR36319">
    <property type="entry name" value="PROTEIN GIGANTEA"/>
    <property type="match status" value="1"/>
</dbReference>
<dbReference type="EMBL" id="LXQA010087136">
    <property type="protein sequence ID" value="MCI13165.1"/>
    <property type="molecule type" value="Genomic_DNA"/>
</dbReference>
<dbReference type="GO" id="GO:0048586">
    <property type="term" value="P:regulation of long-day photoperiodism, flowering"/>
    <property type="evidence" value="ECO:0007669"/>
    <property type="project" value="TreeGrafter"/>
</dbReference>
<dbReference type="GO" id="GO:0005634">
    <property type="term" value="C:nucleus"/>
    <property type="evidence" value="ECO:0007669"/>
    <property type="project" value="TreeGrafter"/>
</dbReference>
<evidence type="ECO:0000313" key="2">
    <source>
        <dbReference type="Proteomes" id="UP000265520"/>
    </source>
</evidence>
<sequence>VSLLWHKLIASPETQPCSESTSAQQGWRQVVDALCNVVSAAPAKAATAVVLQAEKELQPWIAKDDDLGQKMWRINQRIVKLIVELMRNHDSSESL</sequence>
<comment type="caution">
    <text evidence="1">The sequence shown here is derived from an EMBL/GenBank/DDBJ whole genome shotgun (WGS) entry which is preliminary data.</text>
</comment>
<dbReference type="GO" id="GO:0042752">
    <property type="term" value="P:regulation of circadian rhythm"/>
    <property type="evidence" value="ECO:0007669"/>
    <property type="project" value="TreeGrafter"/>
</dbReference>
<dbReference type="InterPro" id="IPR026211">
    <property type="entry name" value="GIGANTEA"/>
</dbReference>
<protein>
    <submittedName>
        <fullName evidence="1">Protein GIGANTEA</fullName>
    </submittedName>
</protein>
<keyword evidence="2" id="KW-1185">Reference proteome</keyword>
<organism evidence="1 2">
    <name type="scientific">Trifolium medium</name>
    <dbReference type="NCBI Taxonomy" id="97028"/>
    <lineage>
        <taxon>Eukaryota</taxon>
        <taxon>Viridiplantae</taxon>
        <taxon>Streptophyta</taxon>
        <taxon>Embryophyta</taxon>
        <taxon>Tracheophyta</taxon>
        <taxon>Spermatophyta</taxon>
        <taxon>Magnoliopsida</taxon>
        <taxon>eudicotyledons</taxon>
        <taxon>Gunneridae</taxon>
        <taxon>Pentapetalae</taxon>
        <taxon>rosids</taxon>
        <taxon>fabids</taxon>
        <taxon>Fabales</taxon>
        <taxon>Fabaceae</taxon>
        <taxon>Papilionoideae</taxon>
        <taxon>50 kb inversion clade</taxon>
        <taxon>NPAAA clade</taxon>
        <taxon>Hologalegina</taxon>
        <taxon>IRL clade</taxon>
        <taxon>Trifolieae</taxon>
        <taxon>Trifolium</taxon>
    </lineage>
</organism>